<feature type="domain" description="Sulfatase N-terminal" evidence="1">
    <location>
        <begin position="4"/>
        <end position="327"/>
    </location>
</feature>
<reference evidence="3" key="1">
    <citation type="journal article" date="2018" name="MSphere">
        <title>Fusobacterium Genomics Using MinION and Illumina Sequencing Enables Genome Completion and Correction.</title>
        <authorList>
            <person name="Todd S.M."/>
            <person name="Settlage R.E."/>
            <person name="Lahmers K.K."/>
            <person name="Slade D.J."/>
        </authorList>
    </citation>
    <scope>NUCLEOTIDE SEQUENCE [LARGE SCALE GENOMIC DNA]</scope>
    <source>
        <strain evidence="3">ATCC 27725</strain>
    </source>
</reference>
<dbReference type="Gene3D" id="3.40.720.10">
    <property type="entry name" value="Alkaline Phosphatase, subunit A"/>
    <property type="match status" value="1"/>
</dbReference>
<protein>
    <submittedName>
        <fullName evidence="2">Sulfatase</fullName>
    </submittedName>
</protein>
<dbReference type="Pfam" id="PF00884">
    <property type="entry name" value="Sulfatase"/>
    <property type="match status" value="1"/>
</dbReference>
<dbReference type="InterPro" id="IPR052701">
    <property type="entry name" value="GAG_Ulvan_Degrading_Sulfatases"/>
</dbReference>
<name>A0ABN5JFX2_FUSVA</name>
<evidence type="ECO:0000313" key="2">
    <source>
        <dbReference type="EMBL" id="AVQ30952.1"/>
    </source>
</evidence>
<evidence type="ECO:0000259" key="1">
    <source>
        <dbReference type="Pfam" id="PF00884"/>
    </source>
</evidence>
<dbReference type="PANTHER" id="PTHR43751:SF3">
    <property type="entry name" value="SULFATASE N-TERMINAL DOMAIN-CONTAINING PROTEIN"/>
    <property type="match status" value="1"/>
</dbReference>
<dbReference type="RefSeq" id="WP_005949956.1">
    <property type="nucleotide sequence ID" value="NZ_CP028103.1"/>
</dbReference>
<evidence type="ECO:0000313" key="3">
    <source>
        <dbReference type="Proteomes" id="UP000241238"/>
    </source>
</evidence>
<keyword evidence="3" id="KW-1185">Reference proteome</keyword>
<accession>A0ABN5JFX2</accession>
<dbReference type="InterPro" id="IPR000917">
    <property type="entry name" value="Sulfatase_N"/>
</dbReference>
<dbReference type="SUPFAM" id="SSF53649">
    <property type="entry name" value="Alkaline phosphatase-like"/>
    <property type="match status" value="1"/>
</dbReference>
<dbReference type="CDD" id="cd16148">
    <property type="entry name" value="sulfatase_like"/>
    <property type="match status" value="1"/>
</dbReference>
<dbReference type="InterPro" id="IPR017850">
    <property type="entry name" value="Alkaline_phosphatase_core_sf"/>
</dbReference>
<dbReference type="EMBL" id="CP028103">
    <property type="protein sequence ID" value="AVQ30952.1"/>
    <property type="molecule type" value="Genomic_DNA"/>
</dbReference>
<dbReference type="Proteomes" id="UP000241238">
    <property type="component" value="Chromosome"/>
</dbReference>
<dbReference type="GeneID" id="77467719"/>
<gene>
    <name evidence="2" type="ORF">C4N18_06905</name>
</gene>
<proteinExistence type="predicted"/>
<organism evidence="2 3">
    <name type="scientific">Fusobacterium varium ATCC 27725</name>
    <dbReference type="NCBI Taxonomy" id="469618"/>
    <lineage>
        <taxon>Bacteria</taxon>
        <taxon>Fusobacteriati</taxon>
        <taxon>Fusobacteriota</taxon>
        <taxon>Fusobacteriia</taxon>
        <taxon>Fusobacteriales</taxon>
        <taxon>Fusobacteriaceae</taxon>
        <taxon>Fusobacterium</taxon>
    </lineage>
</organism>
<sequence>MRTIVVLMDTLRRDHLSCYNENTDCITENIKKFSEESCVFENHFTGSMPCMPARRDIFTGRLNFLERSWGPIEIFDKTLPKVLESKKIRSHIITDHAHYFRIGGENYCQQFSTYEFFRGQESDPWISLIDDPYMPEKYFGDVKRQYQCNRTKFKEEKDFPSVKCFDAAMEWADKNKNAKDFFLMVETFDPHEPFDIPEKYLELYNDDYKGPHFDLPKYKKIDVETKEAIEHLKKRYKALVTMSDVHFGRFIDKLKENNMYDDTLIIFTTDHGYCLGEREYLGKSYMPAYNELSNIPLIVHFPDNNYAGERKAELTQNIDLMPTILDYQSVEIPDRVTGNSLRNIVEKNEQNRESLLYGIFGLAVNIYDGQYTYMRGARDNSKCYEYTTSLTTIRNWLGKDIPEKIECGHFLKNVDFPVYKVPAEKNALVSDFSYIMEDHLFDIKKDYEQINDIKDTEIINLMERKLSKALKENDAPEEQWERLGLVK</sequence>
<dbReference type="PANTHER" id="PTHR43751">
    <property type="entry name" value="SULFATASE"/>
    <property type="match status" value="1"/>
</dbReference>